<feature type="region of interest" description="Disordered" evidence="1">
    <location>
        <begin position="696"/>
        <end position="772"/>
    </location>
</feature>
<accession>A0ABY7GB88</accession>
<evidence type="ECO:0000313" key="4">
    <source>
        <dbReference type="Proteomes" id="UP001164746"/>
    </source>
</evidence>
<keyword evidence="4" id="KW-1185">Reference proteome</keyword>
<dbReference type="PANTHER" id="PTHR22427">
    <property type="entry name" value="GH15728P"/>
    <property type="match status" value="1"/>
</dbReference>
<evidence type="ECO:0000313" key="3">
    <source>
        <dbReference type="EMBL" id="WAR31380.1"/>
    </source>
</evidence>
<feature type="domain" description="BTBD8 BACK" evidence="2">
    <location>
        <begin position="448"/>
        <end position="567"/>
    </location>
</feature>
<dbReference type="Pfam" id="PF26017">
    <property type="entry name" value="BACK_BTBD8"/>
    <property type="match status" value="1"/>
</dbReference>
<organism evidence="3 4">
    <name type="scientific">Mya arenaria</name>
    <name type="common">Soft-shell clam</name>
    <dbReference type="NCBI Taxonomy" id="6604"/>
    <lineage>
        <taxon>Eukaryota</taxon>
        <taxon>Metazoa</taxon>
        <taxon>Spiralia</taxon>
        <taxon>Lophotrochozoa</taxon>
        <taxon>Mollusca</taxon>
        <taxon>Bivalvia</taxon>
        <taxon>Autobranchia</taxon>
        <taxon>Heteroconchia</taxon>
        <taxon>Euheterodonta</taxon>
        <taxon>Imparidentia</taxon>
        <taxon>Neoheterodontei</taxon>
        <taxon>Myida</taxon>
        <taxon>Myoidea</taxon>
        <taxon>Myidae</taxon>
        <taxon>Mya</taxon>
    </lineage>
</organism>
<evidence type="ECO:0000259" key="2">
    <source>
        <dbReference type="Pfam" id="PF26017"/>
    </source>
</evidence>
<name>A0ABY7GB88_MYAAR</name>
<reference evidence="3" key="1">
    <citation type="submission" date="2022-11" db="EMBL/GenBank/DDBJ databases">
        <title>Centuries of genome instability and evolution in soft-shell clam transmissible cancer (bioRxiv).</title>
        <authorList>
            <person name="Hart S.F.M."/>
            <person name="Yonemitsu M.A."/>
            <person name="Giersch R.M."/>
            <person name="Beal B.F."/>
            <person name="Arriagada G."/>
            <person name="Davis B.W."/>
            <person name="Ostrander E.A."/>
            <person name="Goff S.P."/>
            <person name="Metzger M.J."/>
        </authorList>
    </citation>
    <scope>NUCLEOTIDE SEQUENCE</scope>
    <source>
        <strain evidence="3">MELC-2E11</strain>
        <tissue evidence="3">Siphon/mantle</tissue>
    </source>
</reference>
<dbReference type="SUPFAM" id="SSF54695">
    <property type="entry name" value="POZ domain"/>
    <property type="match status" value="1"/>
</dbReference>
<dbReference type="EMBL" id="CP111028">
    <property type="protein sequence ID" value="WAR31380.1"/>
    <property type="molecule type" value="Genomic_DNA"/>
</dbReference>
<protein>
    <submittedName>
        <fullName evidence="3">BTBD8-like protein</fullName>
    </submittedName>
</protein>
<dbReference type="InterPro" id="IPR011333">
    <property type="entry name" value="SKP1/BTB/POZ_sf"/>
</dbReference>
<proteinExistence type="predicted"/>
<gene>
    <name evidence="3" type="ORF">MAR_033922</name>
</gene>
<evidence type="ECO:0000256" key="1">
    <source>
        <dbReference type="SAM" id="MobiDB-lite"/>
    </source>
</evidence>
<dbReference type="PANTHER" id="PTHR22427:SF7">
    <property type="entry name" value="GH15728P"/>
    <property type="match status" value="1"/>
</dbReference>
<feature type="compositionally biased region" description="Basic and acidic residues" evidence="1">
    <location>
        <begin position="754"/>
        <end position="772"/>
    </location>
</feature>
<dbReference type="Proteomes" id="UP001164746">
    <property type="component" value="Chromosome 17"/>
</dbReference>
<sequence length="822" mass="91489">MKSEVPGGSEEMSALERKCIAASDKVKMKQAGLLKEDMQRLYEEGTHGDLELSLVGTSHTLHACIIKARSLDVFKWLNSECEEGQVSLSQLTTDQQAVVNTCLRAFYTEDDLSEQLEKLCEVAKGTNTELHQEQTVSNETNSDVSRITVDGFENIKEISENITNASLDRVKKEGLVTSSNTYVGNVNERSMLVNNSKNIEAHAGDQQTAEVAAVNNYVEDVEANTDGHIIDIAKELVENAIGEAIGIVAAPKHMNSSSVVPLVDSYVVHRPNVETSSKVEENELEQTQNSENMFSNSCTASTTPLSAEFGNGVNSNNCVRGQAFRPTKDCCRWSIRDLLIQKFGLGTNVEPSSGLGADLLRLVLDGEGVDSRSEYFGAMLGGTWKEGRDIHLEDISLQNVHQMLLYLYGGCVALLPGVGLDSLTAVSGMYCMMGFTETIVFSLTKDYCHFFHKPCTTCIEGVPYTLAVAMMYSLEELKVKCVHWVNRNFNTMWGTRALLRLPVDVLEYCVKTAEADLKVDNVIDTLITCRQLNNKTPKLSWTEPLFDMVVQLMDAAIEFASKNFVNLISKTNLFKIDKPIEEIFSMIIAALNPENSCEAYLAIHKWVKTIETAQGETEGEKTSLYQPFSEVVDTQAWDLLSTDMQAEIKQAANYVHIDGTRPKMKRPKLSSDNRKRFSGSSGISLKEYIEGHGGHAVIPPINSKKQPCDVVRSKQVHSGQKGERMTGSQPRKTDKQVKPATSHNIENKTKKKTERKEKIEKKSHHQSEKDDVSDNFDFVADLEDMRRRVGDIELVNLPEPKHISLDRLIPLLSFTCVFGQQI</sequence>
<dbReference type="InterPro" id="IPR043225">
    <property type="entry name" value="BACK_BTBD8"/>
</dbReference>
<dbReference type="Gene3D" id="3.30.710.10">
    <property type="entry name" value="Potassium Channel Kv1.1, Chain A"/>
    <property type="match status" value="2"/>
</dbReference>